<dbReference type="RefSeq" id="WP_173878487.1">
    <property type="nucleotide sequence ID" value="NZ_JAAIMT010000003.1"/>
</dbReference>
<comment type="caution">
    <text evidence="2">The sequence shown here is derived from an EMBL/GenBank/DDBJ whole genome shotgun (WGS) entry which is preliminary data.</text>
</comment>
<sequence>MIEYFLEAFGDMRVGWAAVVITAIIFLAKIYKKIEEYFSNKAIAEKEKNDRIQEVIDQAKQYPVWHKQSIEIRENLNGLIGDLDKKIDKLQCTSDEGTAYMWRYRILRFDDEIRHDEKHTKEHFDQILEDITQYEKYCAAHPEFPNNKAVFAIKNIKNVYQRCTEEGTFL</sequence>
<evidence type="ECO:0000313" key="3">
    <source>
        <dbReference type="Proteomes" id="UP001297422"/>
    </source>
</evidence>
<keyword evidence="1" id="KW-1133">Transmembrane helix</keyword>
<feature type="transmembrane region" description="Helical" evidence="1">
    <location>
        <begin position="14"/>
        <end position="31"/>
    </location>
</feature>
<reference evidence="2" key="1">
    <citation type="submission" date="2021-10" db="EMBL/GenBank/DDBJ databases">
        <title>Collection of gut derived symbiotic bacterial strains cultured from healthy donors.</title>
        <authorList>
            <person name="Lin H."/>
            <person name="Littmann E."/>
            <person name="Claire K."/>
            <person name="Pamer E."/>
        </authorList>
    </citation>
    <scope>NUCLEOTIDE SEQUENCE</scope>
    <source>
        <strain evidence="2">MSK.23.4</strain>
    </source>
</reference>
<accession>A0AAJ1ENB4</accession>
<evidence type="ECO:0008006" key="4">
    <source>
        <dbReference type="Google" id="ProtNLM"/>
    </source>
</evidence>
<evidence type="ECO:0000256" key="1">
    <source>
        <dbReference type="SAM" id="Phobius"/>
    </source>
</evidence>
<dbReference type="Proteomes" id="UP001297422">
    <property type="component" value="Unassembled WGS sequence"/>
</dbReference>
<protein>
    <recommendedName>
        <fullName evidence="4">DUF4760 domain-containing protein</fullName>
    </recommendedName>
</protein>
<dbReference type="AlphaFoldDB" id="A0AAJ1ENB4"/>
<name>A0AAJ1ENB4_MEDGN</name>
<keyword evidence="1" id="KW-0812">Transmembrane</keyword>
<dbReference type="EMBL" id="JAJBNC010000004">
    <property type="protein sequence ID" value="MCB5492724.1"/>
    <property type="molecule type" value="Genomic_DNA"/>
</dbReference>
<gene>
    <name evidence="2" type="ORF">LIQ10_03065</name>
</gene>
<keyword evidence="1" id="KW-0472">Membrane</keyword>
<proteinExistence type="predicted"/>
<evidence type="ECO:0000313" key="2">
    <source>
        <dbReference type="EMBL" id="MCB5492724.1"/>
    </source>
</evidence>
<organism evidence="2 3">
    <name type="scientific">Mediterraneibacter gnavus</name>
    <name type="common">Ruminococcus gnavus</name>
    <dbReference type="NCBI Taxonomy" id="33038"/>
    <lineage>
        <taxon>Bacteria</taxon>
        <taxon>Bacillati</taxon>
        <taxon>Bacillota</taxon>
        <taxon>Clostridia</taxon>
        <taxon>Lachnospirales</taxon>
        <taxon>Lachnospiraceae</taxon>
        <taxon>Mediterraneibacter</taxon>
    </lineage>
</organism>